<feature type="region of interest" description="Disordered" evidence="2">
    <location>
        <begin position="328"/>
        <end position="350"/>
    </location>
</feature>
<proteinExistence type="inferred from homology"/>
<feature type="region of interest" description="Disordered" evidence="2">
    <location>
        <begin position="725"/>
        <end position="746"/>
    </location>
</feature>
<dbReference type="AlphaFoldDB" id="R7YS76"/>
<organism evidence="3 4">
    <name type="scientific">Coniosporium apollinis (strain CBS 100218)</name>
    <name type="common">Rock-inhabiting black yeast</name>
    <dbReference type="NCBI Taxonomy" id="1168221"/>
    <lineage>
        <taxon>Eukaryota</taxon>
        <taxon>Fungi</taxon>
        <taxon>Dikarya</taxon>
        <taxon>Ascomycota</taxon>
        <taxon>Pezizomycotina</taxon>
        <taxon>Dothideomycetes</taxon>
        <taxon>Dothideomycetes incertae sedis</taxon>
        <taxon>Coniosporium</taxon>
    </lineage>
</organism>
<feature type="compositionally biased region" description="Basic and acidic residues" evidence="2">
    <location>
        <begin position="575"/>
        <end position="600"/>
    </location>
</feature>
<evidence type="ECO:0000313" key="4">
    <source>
        <dbReference type="Proteomes" id="UP000016924"/>
    </source>
</evidence>
<dbReference type="OrthoDB" id="21471at2759"/>
<dbReference type="RefSeq" id="XP_007780099.1">
    <property type="nucleotide sequence ID" value="XM_007781909.1"/>
</dbReference>
<dbReference type="GeneID" id="19901326"/>
<protein>
    <recommendedName>
        <fullName evidence="5">Protein sip5</fullName>
    </recommendedName>
</protein>
<accession>R7YS76</accession>
<dbReference type="OMA" id="FSTSWAE"/>
<name>R7YS76_CONA1</name>
<feature type="compositionally biased region" description="Basic and acidic residues" evidence="2">
    <location>
        <begin position="328"/>
        <end position="337"/>
    </location>
</feature>
<dbReference type="PANTHER" id="PTHR31315">
    <property type="entry name" value="PROTEIN SIP5"/>
    <property type="match status" value="1"/>
</dbReference>
<dbReference type="PANTHER" id="PTHR31315:SF1">
    <property type="entry name" value="PROTEIN SIP5"/>
    <property type="match status" value="1"/>
</dbReference>
<feature type="compositionally biased region" description="Polar residues" evidence="2">
    <location>
        <begin position="402"/>
        <end position="422"/>
    </location>
</feature>
<gene>
    <name evidence="3" type="ORF">W97_04015</name>
</gene>
<reference evidence="4" key="1">
    <citation type="submission" date="2012-06" db="EMBL/GenBank/DDBJ databases">
        <title>The genome sequence of Coniosporium apollinis CBS 100218.</title>
        <authorList>
            <consortium name="The Broad Institute Genome Sequencing Platform"/>
            <person name="Cuomo C."/>
            <person name="Gorbushina A."/>
            <person name="Noack S."/>
            <person name="Walker B."/>
            <person name="Young S.K."/>
            <person name="Zeng Q."/>
            <person name="Gargeya S."/>
            <person name="Fitzgerald M."/>
            <person name="Haas B."/>
            <person name="Abouelleil A."/>
            <person name="Alvarado L."/>
            <person name="Arachchi H.M."/>
            <person name="Berlin A.M."/>
            <person name="Chapman S.B."/>
            <person name="Goldberg J."/>
            <person name="Griggs A."/>
            <person name="Gujja S."/>
            <person name="Hansen M."/>
            <person name="Howarth C."/>
            <person name="Imamovic A."/>
            <person name="Larimer J."/>
            <person name="McCowan C."/>
            <person name="Montmayeur A."/>
            <person name="Murphy C."/>
            <person name="Neiman D."/>
            <person name="Pearson M."/>
            <person name="Priest M."/>
            <person name="Roberts A."/>
            <person name="Saif S."/>
            <person name="Shea T."/>
            <person name="Sisk P."/>
            <person name="Sykes S."/>
            <person name="Wortman J."/>
            <person name="Nusbaum C."/>
            <person name="Birren B."/>
        </authorList>
    </citation>
    <scope>NUCLEOTIDE SEQUENCE [LARGE SCALE GENOMIC DNA]</scope>
    <source>
        <strain evidence="4">CBS 100218</strain>
    </source>
</reference>
<dbReference type="CDD" id="cd24139">
    <property type="entry name" value="SIP5-like"/>
    <property type="match status" value="1"/>
</dbReference>
<feature type="region of interest" description="Disordered" evidence="2">
    <location>
        <begin position="395"/>
        <end position="422"/>
    </location>
</feature>
<keyword evidence="4" id="KW-1185">Reference proteome</keyword>
<sequence>MGNSSTKESRPSSSLASRPSQSRHVSSQQEASSSSTRPPVDRLTSGTYTSRGSRPDLSFLGLGANSDRDAAPAETRKETKAEREARKLEKERAAREKERERSIREEGVDGGFLVTLGTYTGTEDFNKAIVRQLMIERRLAPFWKGLNDHREEWTENQLVAAAKGLPIPPADEIPTEEMERSMSQSSSNPRSSDFNINNLTVPINGRSPSSNSDLSMNLSPSHPAFSVPSASSPLGSPSSTSPFFRGRAKTLAALSTSSRNNSQTEMTPQEIQLPKDPFVNGLRLEAFLYKDASECPICFLYYPPYLNKTRCCDQPICSECFVQIKRPDPHPPEHHDSNGQPAPSGPHEAANLVSEPAACPFCVQPEFGVTYEPPPFRRGLTYQGRGHHVASAMSAMSSSSSLNSQGVATPGGTSNRRRTTSLSATAPQVITTDKVRPDWAKKLSDARAHALRRSAAATALHNAAYVIGNVGGADAGRFGLGRRRRSVFVGDGEGSSGAGTPRHGEVTSLAGMGALLAAATERPGGARRATDGAGELFPGRHGFGRSRMEDLEELMMMEAIRLSIAAEEERKRKEEKEAAKEAKKEEKKKAKEAKRAEKAAKRTGYFPPVSSDHATSSSGVAGKGKAVDRAGAADVSPLNDAVASSSRDDPQRHLEQSRAQFHSQAADIPFSAPTDIPHHRTALRHLSTASSSTSSFAESVPDSLRRGSATGFGASASSFDASPNASGLNLATPQEGVDTPAATTPALEPMFNFRSLAAMIGDEEKGNGNAQHIESVTEQNGSAKSGTNRARGDSGESSSSWRPPPAISLQPPPKEAVGVEGQEQSLDMSTVTLQPEGSVRNGTPREDKHEIMPLPPVGSAHGDYDQKHIGNYSIMAEGRHDGHQATQ</sequence>
<feature type="region of interest" description="Disordered" evidence="2">
    <location>
        <begin position="575"/>
        <end position="664"/>
    </location>
</feature>
<feature type="compositionally biased region" description="Low complexity" evidence="2">
    <location>
        <begin position="181"/>
        <end position="192"/>
    </location>
</feature>
<feature type="compositionally biased region" description="Polar residues" evidence="2">
    <location>
        <begin position="822"/>
        <end position="835"/>
    </location>
</feature>
<dbReference type="GO" id="GO:0005737">
    <property type="term" value="C:cytoplasm"/>
    <property type="evidence" value="ECO:0007669"/>
    <property type="project" value="TreeGrafter"/>
</dbReference>
<feature type="compositionally biased region" description="Pro residues" evidence="2">
    <location>
        <begin position="802"/>
        <end position="814"/>
    </location>
</feature>
<evidence type="ECO:0000256" key="1">
    <source>
        <dbReference type="ARBA" id="ARBA00010402"/>
    </source>
</evidence>
<comment type="similarity">
    <text evidence="1">Belongs to the SIP5 family.</text>
</comment>
<dbReference type="eggNOG" id="KOG2789">
    <property type="taxonomic scope" value="Eukaryota"/>
</dbReference>
<feature type="compositionally biased region" description="Low complexity" evidence="2">
    <location>
        <begin position="11"/>
        <end position="35"/>
    </location>
</feature>
<dbReference type="InterPro" id="IPR039301">
    <property type="entry name" value="Sip5/DA2"/>
</dbReference>
<feature type="region of interest" description="Disordered" evidence="2">
    <location>
        <begin position="166"/>
        <end position="242"/>
    </location>
</feature>
<dbReference type="HOGENOM" id="CLU_009068_1_0_1"/>
<feature type="compositionally biased region" description="Polar residues" evidence="2">
    <location>
        <begin position="777"/>
        <end position="788"/>
    </location>
</feature>
<dbReference type="EMBL" id="JH767570">
    <property type="protein sequence ID" value="EON64782.1"/>
    <property type="molecule type" value="Genomic_DNA"/>
</dbReference>
<feature type="compositionally biased region" description="Basic and acidic residues" evidence="2">
    <location>
        <begin position="646"/>
        <end position="656"/>
    </location>
</feature>
<dbReference type="STRING" id="1168221.R7YS76"/>
<feature type="compositionally biased region" description="Low complexity" evidence="2">
    <location>
        <begin position="687"/>
        <end position="699"/>
    </location>
</feature>
<feature type="compositionally biased region" description="Basic and acidic residues" evidence="2">
    <location>
        <begin position="66"/>
        <end position="104"/>
    </location>
</feature>
<evidence type="ECO:0008006" key="5">
    <source>
        <dbReference type="Google" id="ProtNLM"/>
    </source>
</evidence>
<evidence type="ECO:0000313" key="3">
    <source>
        <dbReference type="EMBL" id="EON64782.1"/>
    </source>
</evidence>
<feature type="region of interest" description="Disordered" evidence="2">
    <location>
        <begin position="1"/>
        <end position="104"/>
    </location>
</feature>
<feature type="compositionally biased region" description="Polar residues" evidence="2">
    <location>
        <begin position="193"/>
        <end position="220"/>
    </location>
</feature>
<evidence type="ECO:0000256" key="2">
    <source>
        <dbReference type="SAM" id="MobiDB-lite"/>
    </source>
</evidence>
<feature type="compositionally biased region" description="Low complexity" evidence="2">
    <location>
        <begin position="226"/>
        <end position="242"/>
    </location>
</feature>
<dbReference type="Proteomes" id="UP000016924">
    <property type="component" value="Unassembled WGS sequence"/>
</dbReference>
<feature type="region of interest" description="Disordered" evidence="2">
    <location>
        <begin position="777"/>
        <end position="866"/>
    </location>
</feature>
<feature type="region of interest" description="Disordered" evidence="2">
    <location>
        <begin position="685"/>
        <end position="704"/>
    </location>
</feature>